<evidence type="ECO:0000313" key="4">
    <source>
        <dbReference type="Proteomes" id="UP000594688"/>
    </source>
</evidence>
<proteinExistence type="predicted"/>
<dbReference type="AlphaFoldDB" id="A0A7T0G0W7"/>
<feature type="domain" description="Surface lipoprotein assembly modifier C-terminal" evidence="2">
    <location>
        <begin position="46"/>
        <end position="332"/>
    </location>
</feature>
<gene>
    <name evidence="3" type="ORF">G3M70_14110</name>
</gene>
<evidence type="ECO:0000313" key="3">
    <source>
        <dbReference type="EMBL" id="QPJ62945.1"/>
    </source>
</evidence>
<evidence type="ECO:0000256" key="1">
    <source>
        <dbReference type="SAM" id="SignalP"/>
    </source>
</evidence>
<dbReference type="InterPro" id="IPR007655">
    <property type="entry name" value="Slam_C"/>
</dbReference>
<dbReference type="Proteomes" id="UP000594688">
    <property type="component" value="Chromosome"/>
</dbReference>
<reference evidence="3 4" key="1">
    <citation type="submission" date="2020-02" db="EMBL/GenBank/DDBJ databases">
        <title>Genomic and physiological characterization of two novel Nitrospinaceae genera.</title>
        <authorList>
            <person name="Mueller A.J."/>
            <person name="Jung M.-Y."/>
            <person name="Strachan C.R."/>
            <person name="Herbold C.W."/>
            <person name="Kirkegaard R.H."/>
            <person name="Daims H."/>
        </authorList>
    </citation>
    <scope>NUCLEOTIDE SEQUENCE [LARGE SCALE GENOMIC DNA]</scope>
    <source>
        <strain evidence="3">EB</strain>
    </source>
</reference>
<dbReference type="EMBL" id="CP048685">
    <property type="protein sequence ID" value="QPJ62945.1"/>
    <property type="molecule type" value="Genomic_DNA"/>
</dbReference>
<protein>
    <submittedName>
        <fullName evidence="3">DUF560 domain-containing protein</fullName>
    </submittedName>
</protein>
<evidence type="ECO:0000259" key="2">
    <source>
        <dbReference type="Pfam" id="PF04575"/>
    </source>
</evidence>
<organism evidence="3 4">
    <name type="scientific">Candidatus Nitronauta litoralis</name>
    <dbReference type="NCBI Taxonomy" id="2705533"/>
    <lineage>
        <taxon>Bacteria</taxon>
        <taxon>Pseudomonadati</taxon>
        <taxon>Nitrospinota/Tectimicrobiota group</taxon>
        <taxon>Nitrospinota</taxon>
        <taxon>Nitrospinia</taxon>
        <taxon>Nitrospinales</taxon>
        <taxon>Nitrospinaceae</taxon>
        <taxon>Candidatus Nitronauta</taxon>
    </lineage>
</organism>
<feature type="signal peptide" evidence="1">
    <location>
        <begin position="1"/>
        <end position="36"/>
    </location>
</feature>
<accession>A0A7T0G0W7</accession>
<dbReference type="KEGG" id="nli:G3M70_14110"/>
<name>A0A7T0G0W7_9BACT</name>
<dbReference type="Pfam" id="PF04575">
    <property type="entry name" value="SlipAM"/>
    <property type="match status" value="1"/>
</dbReference>
<sequence length="332" mass="38260">MRAPKINFFSKINRKKTLGLAGTLILGLWLPSSANAVDFSQKGKNWKAKIKSQYVYDSNVTQNPIEGRDVPLSLRGADNDDSAINYDAFASYTVNFTKKFKVEGSYEIDGTTYFELSRYDLITQMFGLKPVYNISPLANITFQYFYFHNINDGNSFSGVNYISPSFNHFSKKFGVTRLYLKYKSTDNFVNQGRDADSYGVGFKHIYLFSNYQNNVGIGYEYSNDDTAGNFDRDIHTVTVSSKVSLPLDVVMNTSYRYSNRDYRTFLATTAPNTREDFFHTFRANFQKVFLKNFGIIEKVLGNVKYTYNFNDSNTEFREYQNHRVDVGLDVRF</sequence>
<keyword evidence="1" id="KW-0732">Signal</keyword>
<feature type="chain" id="PRO_5032768627" evidence="1">
    <location>
        <begin position="37"/>
        <end position="332"/>
    </location>
</feature>